<name>A0ABR2FF62_9ROSI</name>
<dbReference type="Proteomes" id="UP001472677">
    <property type="component" value="Unassembled WGS sequence"/>
</dbReference>
<dbReference type="EMBL" id="JBBPBM010000006">
    <property type="protein sequence ID" value="KAK8579557.1"/>
    <property type="molecule type" value="Genomic_DNA"/>
</dbReference>
<protein>
    <submittedName>
        <fullName evidence="1">Uncharacterized protein</fullName>
    </submittedName>
</protein>
<comment type="caution">
    <text evidence="1">The sequence shown here is derived from an EMBL/GenBank/DDBJ whole genome shotgun (WGS) entry which is preliminary data.</text>
</comment>
<organism evidence="1 2">
    <name type="scientific">Hibiscus sabdariffa</name>
    <name type="common">roselle</name>
    <dbReference type="NCBI Taxonomy" id="183260"/>
    <lineage>
        <taxon>Eukaryota</taxon>
        <taxon>Viridiplantae</taxon>
        <taxon>Streptophyta</taxon>
        <taxon>Embryophyta</taxon>
        <taxon>Tracheophyta</taxon>
        <taxon>Spermatophyta</taxon>
        <taxon>Magnoliopsida</taxon>
        <taxon>eudicotyledons</taxon>
        <taxon>Gunneridae</taxon>
        <taxon>Pentapetalae</taxon>
        <taxon>rosids</taxon>
        <taxon>malvids</taxon>
        <taxon>Malvales</taxon>
        <taxon>Malvaceae</taxon>
        <taxon>Malvoideae</taxon>
        <taxon>Hibiscus</taxon>
    </lineage>
</organism>
<gene>
    <name evidence="1" type="ORF">V6N12_069878</name>
</gene>
<keyword evidence="2" id="KW-1185">Reference proteome</keyword>
<evidence type="ECO:0000313" key="1">
    <source>
        <dbReference type="EMBL" id="KAK8579557.1"/>
    </source>
</evidence>
<accession>A0ABR2FF62</accession>
<evidence type="ECO:0000313" key="2">
    <source>
        <dbReference type="Proteomes" id="UP001472677"/>
    </source>
</evidence>
<reference evidence="1 2" key="1">
    <citation type="journal article" date="2024" name="G3 (Bethesda)">
        <title>Genome assembly of Hibiscus sabdariffa L. provides insights into metabolisms of medicinal natural products.</title>
        <authorList>
            <person name="Kim T."/>
        </authorList>
    </citation>
    <scope>NUCLEOTIDE SEQUENCE [LARGE SCALE GENOMIC DNA]</scope>
    <source>
        <strain evidence="1">TK-2024</strain>
        <tissue evidence="1">Old leaves</tissue>
    </source>
</reference>
<sequence length="87" mass="9704">MSRLVDATLTLLREKSACQQLENDEDDTEHDEIPMDAVSNLLHAIAKSLDLLSTPSTVESSWTAYTCRQHLFNSSEKVLVAVNDGQR</sequence>
<proteinExistence type="predicted"/>